<organism evidence="1 2">
    <name type="scientific">Dibothriocephalus latus</name>
    <name type="common">Fish tapeworm</name>
    <name type="synonym">Diphyllobothrium latum</name>
    <dbReference type="NCBI Taxonomy" id="60516"/>
    <lineage>
        <taxon>Eukaryota</taxon>
        <taxon>Metazoa</taxon>
        <taxon>Spiralia</taxon>
        <taxon>Lophotrochozoa</taxon>
        <taxon>Platyhelminthes</taxon>
        <taxon>Cestoda</taxon>
        <taxon>Eucestoda</taxon>
        <taxon>Diphyllobothriidea</taxon>
        <taxon>Diphyllobothriidae</taxon>
        <taxon>Dibothriocephalus</taxon>
    </lineage>
</organism>
<name>A0A3P7LUF4_DIBLA</name>
<dbReference type="OrthoDB" id="6299642at2759"/>
<gene>
    <name evidence="1" type="ORF">DILT_LOCUS5662</name>
</gene>
<keyword evidence="2" id="KW-1185">Reference proteome</keyword>
<proteinExistence type="predicted"/>
<accession>A0A3P7LUF4</accession>
<protein>
    <submittedName>
        <fullName evidence="1">Uncharacterized protein</fullName>
    </submittedName>
</protein>
<dbReference type="AlphaFoldDB" id="A0A3P7LUF4"/>
<reference evidence="1 2" key="1">
    <citation type="submission" date="2018-11" db="EMBL/GenBank/DDBJ databases">
        <authorList>
            <consortium name="Pathogen Informatics"/>
        </authorList>
    </citation>
    <scope>NUCLEOTIDE SEQUENCE [LARGE SCALE GENOMIC DNA]</scope>
</reference>
<dbReference type="EMBL" id="UYRU01047876">
    <property type="protein sequence ID" value="VDN09831.1"/>
    <property type="molecule type" value="Genomic_DNA"/>
</dbReference>
<dbReference type="Proteomes" id="UP000281553">
    <property type="component" value="Unassembled WGS sequence"/>
</dbReference>
<evidence type="ECO:0000313" key="2">
    <source>
        <dbReference type="Proteomes" id="UP000281553"/>
    </source>
</evidence>
<evidence type="ECO:0000313" key="1">
    <source>
        <dbReference type="EMBL" id="VDN09831.1"/>
    </source>
</evidence>
<sequence length="158" mass="17186">MDGNERSGKVNKADDRWLLLTMSGFKDPSQCEYPTHTSTPNVKSGLVGLRPRITHGLEPPEKNKCEDVRSDFAAAVVLETSFISLLVGKHKDTRTPVLRNGLVCPRLSNHLIEPKHQSVDTRPVDFSGYTVLSRCLNVVQPLMASAIPPSGGGAHDTG</sequence>